<gene>
    <name evidence="2" type="ordered locus">Xaut_0246</name>
</gene>
<feature type="compositionally biased region" description="Basic and acidic residues" evidence="1">
    <location>
        <begin position="176"/>
        <end position="199"/>
    </location>
</feature>
<evidence type="ECO:0000313" key="2">
    <source>
        <dbReference type="EMBL" id="ABS65504.1"/>
    </source>
</evidence>
<evidence type="ECO:0000256" key="1">
    <source>
        <dbReference type="SAM" id="MobiDB-lite"/>
    </source>
</evidence>
<dbReference type="eggNOG" id="ENOG50340AN">
    <property type="taxonomic scope" value="Bacteria"/>
</dbReference>
<dbReference type="KEGG" id="xau:Xaut_0246"/>
<protein>
    <submittedName>
        <fullName evidence="2">Uncharacterized protein</fullName>
    </submittedName>
</protein>
<feature type="region of interest" description="Disordered" evidence="1">
    <location>
        <begin position="176"/>
        <end position="221"/>
    </location>
</feature>
<accession>A7IBW1</accession>
<keyword evidence="3" id="KW-1185">Reference proteome</keyword>
<dbReference type="OrthoDB" id="7864797at2"/>
<dbReference type="AlphaFoldDB" id="A7IBW1"/>
<reference evidence="2 3" key="1">
    <citation type="submission" date="2007-07" db="EMBL/GenBank/DDBJ databases">
        <title>Complete sequence of chromosome of Xanthobacter autotrophicus Py2.</title>
        <authorList>
            <consortium name="US DOE Joint Genome Institute"/>
            <person name="Copeland A."/>
            <person name="Lucas S."/>
            <person name="Lapidus A."/>
            <person name="Barry K."/>
            <person name="Glavina del Rio T."/>
            <person name="Hammon N."/>
            <person name="Israni S."/>
            <person name="Dalin E."/>
            <person name="Tice H."/>
            <person name="Pitluck S."/>
            <person name="Sims D."/>
            <person name="Brettin T."/>
            <person name="Bruce D."/>
            <person name="Detter J.C."/>
            <person name="Han C."/>
            <person name="Tapia R."/>
            <person name="Brainard J."/>
            <person name="Schmutz J."/>
            <person name="Larimer F."/>
            <person name="Land M."/>
            <person name="Hauser L."/>
            <person name="Kyrpides N."/>
            <person name="Kim E."/>
            <person name="Ensigns S.A."/>
            <person name="Richardson P."/>
        </authorList>
    </citation>
    <scope>NUCLEOTIDE SEQUENCE [LARGE SCALE GENOMIC DNA]</scope>
    <source>
        <strain evidence="3">ATCC BAA-1158 / Py2</strain>
    </source>
</reference>
<dbReference type="EMBL" id="CP000781">
    <property type="protein sequence ID" value="ABS65504.1"/>
    <property type="molecule type" value="Genomic_DNA"/>
</dbReference>
<organism evidence="2 3">
    <name type="scientific">Xanthobacter autotrophicus (strain ATCC BAA-1158 / Py2)</name>
    <dbReference type="NCBI Taxonomy" id="78245"/>
    <lineage>
        <taxon>Bacteria</taxon>
        <taxon>Pseudomonadati</taxon>
        <taxon>Pseudomonadota</taxon>
        <taxon>Alphaproteobacteria</taxon>
        <taxon>Hyphomicrobiales</taxon>
        <taxon>Xanthobacteraceae</taxon>
        <taxon>Xanthobacter</taxon>
    </lineage>
</organism>
<dbReference type="HOGENOM" id="CLU_101384_0_0_5"/>
<dbReference type="STRING" id="78245.Xaut_0246"/>
<name>A7IBW1_XANP2</name>
<evidence type="ECO:0000313" key="3">
    <source>
        <dbReference type="Proteomes" id="UP000002417"/>
    </source>
</evidence>
<proteinExistence type="predicted"/>
<dbReference type="Proteomes" id="UP000002417">
    <property type="component" value="Chromosome"/>
</dbReference>
<sequence length="221" mass="24990">MNDHNNASKKDRIPAARESFSGRLLTDRQFDEAIAITTIIEQEIRQSGSFKEKLGDYSYAFARTQTFDVIKAEGIIRDLFKERTGQSMNQMREDIAKREEAITDTQRAEAYARACAIGELMADSPKMSFHRAFTHQAKQLGEAVGVTDACARRLMREEFNAAEGSELQAWGKELDETIYRPQIEAEKTERSNSRSKDDESSGPPSRSPRMARAAFRRSGPQ</sequence>